<dbReference type="RefSeq" id="WP_089274956.1">
    <property type="nucleotide sequence ID" value="NZ_FZOC01000006.1"/>
</dbReference>
<name>A0A239BTM9_9BACT</name>
<dbReference type="EMBL" id="FZOC01000006">
    <property type="protein sequence ID" value="SNS10414.1"/>
    <property type="molecule type" value="Genomic_DNA"/>
</dbReference>
<protein>
    <submittedName>
        <fullName evidence="3">Phosphotransferase enzyme family protein</fullName>
    </submittedName>
</protein>
<feature type="region of interest" description="Disordered" evidence="1">
    <location>
        <begin position="90"/>
        <end position="111"/>
    </location>
</feature>
<keyword evidence="3" id="KW-0808">Transferase</keyword>
<dbReference type="AlphaFoldDB" id="A0A239BTM9"/>
<evidence type="ECO:0000259" key="2">
    <source>
        <dbReference type="Pfam" id="PF01636"/>
    </source>
</evidence>
<evidence type="ECO:0000313" key="4">
    <source>
        <dbReference type="Proteomes" id="UP000198324"/>
    </source>
</evidence>
<dbReference type="Pfam" id="PF01636">
    <property type="entry name" value="APH"/>
    <property type="match status" value="1"/>
</dbReference>
<dbReference type="Gene3D" id="3.90.1200.10">
    <property type="match status" value="1"/>
</dbReference>
<evidence type="ECO:0000313" key="3">
    <source>
        <dbReference type="EMBL" id="SNS10414.1"/>
    </source>
</evidence>
<feature type="compositionally biased region" description="Gly residues" evidence="1">
    <location>
        <begin position="90"/>
        <end position="100"/>
    </location>
</feature>
<gene>
    <name evidence="3" type="ORF">SAMN04488503_2753</name>
</gene>
<keyword evidence="4" id="KW-1185">Reference proteome</keyword>
<feature type="domain" description="Aminoglycoside phosphotransferase" evidence="2">
    <location>
        <begin position="38"/>
        <end position="293"/>
    </location>
</feature>
<dbReference type="GO" id="GO:0016740">
    <property type="term" value="F:transferase activity"/>
    <property type="evidence" value="ECO:0007669"/>
    <property type="project" value="UniProtKB-KW"/>
</dbReference>
<evidence type="ECO:0000256" key="1">
    <source>
        <dbReference type="SAM" id="MobiDB-lite"/>
    </source>
</evidence>
<reference evidence="3 4" key="1">
    <citation type="submission" date="2017-06" db="EMBL/GenBank/DDBJ databases">
        <authorList>
            <person name="Kim H.J."/>
            <person name="Triplett B.A."/>
        </authorList>
    </citation>
    <scope>NUCLEOTIDE SEQUENCE [LARGE SCALE GENOMIC DNA]</scope>
    <source>
        <strain evidence="3 4">DSM 13116</strain>
    </source>
</reference>
<dbReference type="InterPro" id="IPR011009">
    <property type="entry name" value="Kinase-like_dom_sf"/>
</dbReference>
<proteinExistence type="predicted"/>
<dbReference type="SUPFAM" id="SSF56112">
    <property type="entry name" value="Protein kinase-like (PK-like)"/>
    <property type="match status" value="1"/>
</dbReference>
<dbReference type="Proteomes" id="UP000198324">
    <property type="component" value="Unassembled WGS sequence"/>
</dbReference>
<dbReference type="InterPro" id="IPR002575">
    <property type="entry name" value="Aminoglycoside_PTrfase"/>
</dbReference>
<organism evidence="3 4">
    <name type="scientific">Humidesulfovibrio mexicanus</name>
    <dbReference type="NCBI Taxonomy" id="147047"/>
    <lineage>
        <taxon>Bacteria</taxon>
        <taxon>Pseudomonadati</taxon>
        <taxon>Thermodesulfobacteriota</taxon>
        <taxon>Desulfovibrionia</taxon>
        <taxon>Desulfovibrionales</taxon>
        <taxon>Desulfovibrionaceae</taxon>
        <taxon>Humidesulfovibrio</taxon>
    </lineage>
</organism>
<accession>A0A239BTM9</accession>
<dbReference type="OrthoDB" id="9797603at2"/>
<sequence length="354" mass="37690">MPHRLLELLPRFGLEPGRPAPEHSLPGSPQRCIERFALADAQGRPWMLERIRPEAAPRRERLGALLRTLAREPGLDGVIPAYLPVGGAGPECGPGSGADGRTGVEPGSQPGGERFVLRLPVEDLAGEALAGCWMLSPFVSGPALPQPGYLDHAWRGAALAGCILALQRAGAALPALPLAPQSSLSAFRDDFFRKILVHAPDLAPRLAAVQQALDALEQAVEAMPAALAHGDLHPLNVIWGREGARPVHGLIDWEFAGARPRLYDAANALGCAGFEHPSGLGRGFALGLVRGLRQGGIPEPELRLLPLFALFTRLGWLSEWLRAGDAELLALELDYLDILLAEREALAGLWSAGA</sequence>